<proteinExistence type="predicted"/>
<reference evidence="1 2" key="1">
    <citation type="journal article" date="2016" name="Mol. Biol. Evol.">
        <title>Genome-Wide Survey of Gut Fungi (Harpellales) Reveals the First Horizontally Transferred Ubiquitin Gene from a Mosquito Host.</title>
        <authorList>
            <person name="Wang Y."/>
            <person name="White M.M."/>
            <person name="Kvist S."/>
            <person name="Moncalvo J.M."/>
        </authorList>
    </citation>
    <scope>NUCLEOTIDE SEQUENCE [LARGE SCALE GENOMIC DNA]</scope>
    <source>
        <strain evidence="1 2">ALG-7-W6</strain>
    </source>
</reference>
<gene>
    <name evidence="1" type="ORF">AYI68_g6028</name>
</gene>
<evidence type="ECO:0000313" key="1">
    <source>
        <dbReference type="EMBL" id="OLY79891.1"/>
    </source>
</evidence>
<sequence>MYINAKEFLTILYALQPKKVSGICGLHINQDLRDSGEDIEMFNEDKTEGSSHVFSISAQPRRCSSQIYSSEGRVYIT</sequence>
<name>A0A1R0GSL3_9FUNG</name>
<comment type="caution">
    <text evidence="1">The sequence shown here is derived from an EMBL/GenBank/DDBJ whole genome shotgun (WGS) entry which is preliminary data.</text>
</comment>
<protein>
    <submittedName>
        <fullName evidence="1">Uncharacterized protein</fullName>
    </submittedName>
</protein>
<dbReference type="Proteomes" id="UP000187455">
    <property type="component" value="Unassembled WGS sequence"/>
</dbReference>
<organism evidence="1 2">
    <name type="scientific">Smittium mucronatum</name>
    <dbReference type="NCBI Taxonomy" id="133383"/>
    <lineage>
        <taxon>Eukaryota</taxon>
        <taxon>Fungi</taxon>
        <taxon>Fungi incertae sedis</taxon>
        <taxon>Zoopagomycota</taxon>
        <taxon>Kickxellomycotina</taxon>
        <taxon>Harpellomycetes</taxon>
        <taxon>Harpellales</taxon>
        <taxon>Legeriomycetaceae</taxon>
        <taxon>Smittium</taxon>
    </lineage>
</organism>
<keyword evidence="2" id="KW-1185">Reference proteome</keyword>
<dbReference type="EMBL" id="LSSL01004009">
    <property type="protein sequence ID" value="OLY79891.1"/>
    <property type="molecule type" value="Genomic_DNA"/>
</dbReference>
<evidence type="ECO:0000313" key="2">
    <source>
        <dbReference type="Proteomes" id="UP000187455"/>
    </source>
</evidence>
<accession>A0A1R0GSL3</accession>
<dbReference type="AlphaFoldDB" id="A0A1R0GSL3"/>